<feature type="chain" id="PRO_5021765287" evidence="7">
    <location>
        <begin position="19"/>
        <end position="449"/>
    </location>
</feature>
<evidence type="ECO:0000256" key="4">
    <source>
        <dbReference type="ARBA" id="ARBA00022729"/>
    </source>
</evidence>
<dbReference type="SUPFAM" id="SSF53649">
    <property type="entry name" value="Alkaline phosphatase-like"/>
    <property type="match status" value="1"/>
</dbReference>
<keyword evidence="3" id="KW-0479">Metal-binding</keyword>
<keyword evidence="10" id="KW-1185">Reference proteome</keyword>
<dbReference type="GO" id="GO:0046872">
    <property type="term" value="F:metal ion binding"/>
    <property type="evidence" value="ECO:0007669"/>
    <property type="project" value="UniProtKB-KW"/>
</dbReference>
<evidence type="ECO:0000256" key="5">
    <source>
        <dbReference type="ARBA" id="ARBA00022801"/>
    </source>
</evidence>
<dbReference type="Pfam" id="PF00884">
    <property type="entry name" value="Sulfatase"/>
    <property type="match status" value="1"/>
</dbReference>
<dbReference type="EC" id="3.1.6.1" evidence="9"/>
<dbReference type="Proteomes" id="UP000315750">
    <property type="component" value="Chromosome"/>
</dbReference>
<dbReference type="KEGG" id="amuc:Pan181_28820"/>
<dbReference type="InterPro" id="IPR000917">
    <property type="entry name" value="Sulfatase_N"/>
</dbReference>
<dbReference type="InterPro" id="IPR017850">
    <property type="entry name" value="Alkaline_phosphatase_core_sf"/>
</dbReference>
<dbReference type="PANTHER" id="PTHR42693:SF42">
    <property type="entry name" value="ARYLSULFATASE G"/>
    <property type="match status" value="1"/>
</dbReference>
<feature type="signal peptide" evidence="7">
    <location>
        <begin position="1"/>
        <end position="18"/>
    </location>
</feature>
<dbReference type="CDD" id="cd16144">
    <property type="entry name" value="ARS_like"/>
    <property type="match status" value="1"/>
</dbReference>
<evidence type="ECO:0000256" key="7">
    <source>
        <dbReference type="SAM" id="SignalP"/>
    </source>
</evidence>
<keyword evidence="5 9" id="KW-0378">Hydrolase</keyword>
<comment type="similarity">
    <text evidence="2">Belongs to the sulfatase family.</text>
</comment>
<comment type="cofactor">
    <cofactor evidence="1">
        <name>Ca(2+)</name>
        <dbReference type="ChEBI" id="CHEBI:29108"/>
    </cofactor>
</comment>
<feature type="domain" description="Sulfatase N-terminal" evidence="8">
    <location>
        <begin position="22"/>
        <end position="332"/>
    </location>
</feature>
<keyword evidence="6" id="KW-0106">Calcium</keyword>
<evidence type="ECO:0000259" key="8">
    <source>
        <dbReference type="Pfam" id="PF00884"/>
    </source>
</evidence>
<dbReference type="Gene3D" id="3.40.720.10">
    <property type="entry name" value="Alkaline Phosphatase, subunit A"/>
    <property type="match status" value="1"/>
</dbReference>
<dbReference type="PROSITE" id="PS00523">
    <property type="entry name" value="SULFATASE_1"/>
    <property type="match status" value="1"/>
</dbReference>
<dbReference type="RefSeq" id="WP_197528341.1">
    <property type="nucleotide sequence ID" value="NZ_CP036278.1"/>
</dbReference>
<name>A0A518APN1_9BACT</name>
<evidence type="ECO:0000256" key="3">
    <source>
        <dbReference type="ARBA" id="ARBA00022723"/>
    </source>
</evidence>
<sequence length="449" mass="50032" precursor="true">MVRFLAALLLLAASATHAAERPSVLLILVDDLGWADVGYNGASYYLTPNIDAFAQRATVFNRSYAMPTCSPSRASLFTGLNSPHTGIYHVEAFGGKGSEQDRRIIPVKSKLYYQQPITMLADSLAEAGYATGYVGKWHVTHDPTHNGFTLNAGGWGKGHPPSYFSPYKNPKLVDGPPGEYLPERLMKESIAFIERNKEQPFFLCYAPYSVHRPLQAREADIQRFKERSKEPARYNPTYAAMIAALDDAFGGVLHAVEELGLAENTVIIFTSDNGVNGLSGDSTPLRGHKGTCYEGGVRVPTMVFWPGHSRAERTDALIDIIDWYPTLLDMTGSGKPDHQLDGRSLVPLLNHETDLVRDAIYCHMPCYNGQPQSKQVWQTPYSAITQSRYKLIYSYETHEAQLYDLENDPGESINMATSYPEIARSLKSELEDWLRANQAPLPRSKDTFQ</sequence>
<proteinExistence type="inferred from homology"/>
<dbReference type="InterPro" id="IPR050738">
    <property type="entry name" value="Sulfatase"/>
</dbReference>
<organism evidence="9 10">
    <name type="scientific">Aeoliella mucimassa</name>
    <dbReference type="NCBI Taxonomy" id="2527972"/>
    <lineage>
        <taxon>Bacteria</taxon>
        <taxon>Pseudomonadati</taxon>
        <taxon>Planctomycetota</taxon>
        <taxon>Planctomycetia</taxon>
        <taxon>Pirellulales</taxon>
        <taxon>Lacipirellulaceae</taxon>
        <taxon>Aeoliella</taxon>
    </lineage>
</organism>
<gene>
    <name evidence="9" type="primary">atsA_20</name>
    <name evidence="9" type="ORF">Pan181_28820</name>
</gene>
<evidence type="ECO:0000256" key="6">
    <source>
        <dbReference type="ARBA" id="ARBA00022837"/>
    </source>
</evidence>
<evidence type="ECO:0000256" key="2">
    <source>
        <dbReference type="ARBA" id="ARBA00008779"/>
    </source>
</evidence>
<dbReference type="Gene3D" id="3.30.1120.10">
    <property type="match status" value="1"/>
</dbReference>
<dbReference type="PANTHER" id="PTHR42693">
    <property type="entry name" value="ARYLSULFATASE FAMILY MEMBER"/>
    <property type="match status" value="1"/>
</dbReference>
<dbReference type="PROSITE" id="PS00149">
    <property type="entry name" value="SULFATASE_2"/>
    <property type="match status" value="1"/>
</dbReference>
<keyword evidence="4 7" id="KW-0732">Signal</keyword>
<reference evidence="9 10" key="1">
    <citation type="submission" date="2019-02" db="EMBL/GenBank/DDBJ databases">
        <title>Deep-cultivation of Planctomycetes and their phenomic and genomic characterization uncovers novel biology.</title>
        <authorList>
            <person name="Wiegand S."/>
            <person name="Jogler M."/>
            <person name="Boedeker C."/>
            <person name="Pinto D."/>
            <person name="Vollmers J."/>
            <person name="Rivas-Marin E."/>
            <person name="Kohn T."/>
            <person name="Peeters S.H."/>
            <person name="Heuer A."/>
            <person name="Rast P."/>
            <person name="Oberbeckmann S."/>
            <person name="Bunk B."/>
            <person name="Jeske O."/>
            <person name="Meyerdierks A."/>
            <person name="Storesund J.E."/>
            <person name="Kallscheuer N."/>
            <person name="Luecker S."/>
            <person name="Lage O.M."/>
            <person name="Pohl T."/>
            <person name="Merkel B.J."/>
            <person name="Hornburger P."/>
            <person name="Mueller R.-W."/>
            <person name="Bruemmer F."/>
            <person name="Labrenz M."/>
            <person name="Spormann A.M."/>
            <person name="Op den Camp H."/>
            <person name="Overmann J."/>
            <person name="Amann R."/>
            <person name="Jetten M.S.M."/>
            <person name="Mascher T."/>
            <person name="Medema M.H."/>
            <person name="Devos D.P."/>
            <person name="Kaster A.-K."/>
            <person name="Ovreas L."/>
            <person name="Rohde M."/>
            <person name="Galperin M.Y."/>
            <person name="Jogler C."/>
        </authorList>
    </citation>
    <scope>NUCLEOTIDE SEQUENCE [LARGE SCALE GENOMIC DNA]</scope>
    <source>
        <strain evidence="9 10">Pan181</strain>
    </source>
</reference>
<protein>
    <submittedName>
        <fullName evidence="9">Arylsulfatase</fullName>
        <ecNumber evidence="9">3.1.6.1</ecNumber>
    </submittedName>
</protein>
<dbReference type="GO" id="GO:0004065">
    <property type="term" value="F:arylsulfatase activity"/>
    <property type="evidence" value="ECO:0007669"/>
    <property type="project" value="UniProtKB-EC"/>
</dbReference>
<evidence type="ECO:0000256" key="1">
    <source>
        <dbReference type="ARBA" id="ARBA00001913"/>
    </source>
</evidence>
<accession>A0A518APN1</accession>
<dbReference type="AlphaFoldDB" id="A0A518APN1"/>
<dbReference type="EMBL" id="CP036278">
    <property type="protein sequence ID" value="QDU56672.1"/>
    <property type="molecule type" value="Genomic_DNA"/>
</dbReference>
<evidence type="ECO:0000313" key="10">
    <source>
        <dbReference type="Proteomes" id="UP000315750"/>
    </source>
</evidence>
<evidence type="ECO:0000313" key="9">
    <source>
        <dbReference type="EMBL" id="QDU56672.1"/>
    </source>
</evidence>
<dbReference type="InterPro" id="IPR024607">
    <property type="entry name" value="Sulfatase_CS"/>
</dbReference>